<organism evidence="3 4">
    <name type="scientific">Flavobacterium gyeonganense</name>
    <dbReference type="NCBI Taxonomy" id="1310418"/>
    <lineage>
        <taxon>Bacteria</taxon>
        <taxon>Pseudomonadati</taxon>
        <taxon>Bacteroidota</taxon>
        <taxon>Flavobacteriia</taxon>
        <taxon>Flavobacteriales</taxon>
        <taxon>Flavobacteriaceae</taxon>
        <taxon>Flavobacterium</taxon>
    </lineage>
</organism>
<dbReference type="SMART" id="SM00554">
    <property type="entry name" value="FAS1"/>
    <property type="match status" value="1"/>
</dbReference>
<feature type="chain" id="PRO_5046633362" evidence="1">
    <location>
        <begin position="21"/>
        <end position="490"/>
    </location>
</feature>
<dbReference type="Gene3D" id="2.30.180.10">
    <property type="entry name" value="FAS1 domain"/>
    <property type="match status" value="1"/>
</dbReference>
<evidence type="ECO:0000259" key="2">
    <source>
        <dbReference type="PROSITE" id="PS50213"/>
    </source>
</evidence>
<reference evidence="3 4" key="1">
    <citation type="submission" date="2024-09" db="EMBL/GenBank/DDBJ databases">
        <authorList>
            <person name="Sun Q."/>
            <person name="Mori K."/>
        </authorList>
    </citation>
    <scope>NUCLEOTIDE SEQUENCE [LARGE SCALE GENOMIC DNA]</scope>
    <source>
        <strain evidence="3 4">CECT 8365</strain>
    </source>
</reference>
<proteinExistence type="predicted"/>
<evidence type="ECO:0000256" key="1">
    <source>
        <dbReference type="SAM" id="SignalP"/>
    </source>
</evidence>
<dbReference type="RefSeq" id="WP_379681021.1">
    <property type="nucleotide sequence ID" value="NZ_JBHMFE010000022.1"/>
</dbReference>
<evidence type="ECO:0000313" key="4">
    <source>
        <dbReference type="Proteomes" id="UP001589562"/>
    </source>
</evidence>
<keyword evidence="4" id="KW-1185">Reference proteome</keyword>
<protein>
    <submittedName>
        <fullName evidence="3">Fasciclin domain-containing protein</fullName>
    </submittedName>
</protein>
<name>A0ABV5HEK9_9FLAO</name>
<dbReference type="InterPro" id="IPR050904">
    <property type="entry name" value="Adhesion/Biosynth-related"/>
</dbReference>
<dbReference type="Proteomes" id="UP001589562">
    <property type="component" value="Unassembled WGS sequence"/>
</dbReference>
<sequence length="490" mass="54372">MTLLKYIKLLFFILTIGLVACSSPWDDKEDNGDANLNVTLNEAISTTPETAEFGKLLAQTGYDKILAASKTYTVFVPTNEAVKAVSTIILNNPEALKKFVENHITLTSFSSVRNTNEERIKMLSNKYLTFKGSTTIGDATIVTADHYAANGVFHIVNKALAPKLNIWEYVTTQAGTSAMSDYLLSLKAFSIYDADAVAKSTAVPGFLADSLSNSYLKNVYNLNNEKNSYTLFLMENDGFDAEVTKMKPYLIKTSNNPAVDSTAIYSKYFTVRDMVFPKAYTKEALPATLTSRFGVEYNVDKTQIVGEPIVLSNGIVYIMKKVDVQLEKRLVTTKIEGEKNIGYWGVRSRMLYRDKKGPISPLYPDGLYNDLMVELPALAKFTIFYNTQDMYSTKYKVYWRAINDRTANLFEQQLGIGGKINPTATGFPVENITTLFPIVVVPLNNYEEVEIGEVTYSAAGNSGLISLIGGTKSTSALTLDYLKFVPVLKN</sequence>
<dbReference type="SUPFAM" id="SSF82153">
    <property type="entry name" value="FAS1 domain"/>
    <property type="match status" value="1"/>
</dbReference>
<dbReference type="PROSITE" id="PS50213">
    <property type="entry name" value="FAS1"/>
    <property type="match status" value="1"/>
</dbReference>
<dbReference type="PANTHER" id="PTHR10900">
    <property type="entry name" value="PERIOSTIN-RELATED"/>
    <property type="match status" value="1"/>
</dbReference>
<dbReference type="PROSITE" id="PS51257">
    <property type="entry name" value="PROKAR_LIPOPROTEIN"/>
    <property type="match status" value="1"/>
</dbReference>
<dbReference type="PANTHER" id="PTHR10900:SF77">
    <property type="entry name" value="FI19380P1"/>
    <property type="match status" value="1"/>
</dbReference>
<comment type="caution">
    <text evidence="3">The sequence shown here is derived from an EMBL/GenBank/DDBJ whole genome shotgun (WGS) entry which is preliminary data.</text>
</comment>
<accession>A0ABV5HEK9</accession>
<dbReference type="EMBL" id="JBHMFE010000022">
    <property type="protein sequence ID" value="MFB9110354.1"/>
    <property type="molecule type" value="Genomic_DNA"/>
</dbReference>
<dbReference type="InterPro" id="IPR000782">
    <property type="entry name" value="FAS1_domain"/>
</dbReference>
<dbReference type="Pfam" id="PF02469">
    <property type="entry name" value="Fasciclin"/>
    <property type="match status" value="1"/>
</dbReference>
<evidence type="ECO:0000313" key="3">
    <source>
        <dbReference type="EMBL" id="MFB9110354.1"/>
    </source>
</evidence>
<feature type="signal peptide" evidence="1">
    <location>
        <begin position="1"/>
        <end position="20"/>
    </location>
</feature>
<feature type="domain" description="FAS1" evidence="2">
    <location>
        <begin position="37"/>
        <end position="160"/>
    </location>
</feature>
<dbReference type="InterPro" id="IPR036378">
    <property type="entry name" value="FAS1_dom_sf"/>
</dbReference>
<gene>
    <name evidence="3" type="ORF">ACFFVK_17355</name>
</gene>
<keyword evidence="1" id="KW-0732">Signal</keyword>